<dbReference type="CDD" id="cd10909">
    <property type="entry name" value="ChtBD1_GH18_2"/>
    <property type="match status" value="1"/>
</dbReference>
<dbReference type="AlphaFoldDB" id="A0A6A4V8E2"/>
<dbReference type="CDD" id="cd00041">
    <property type="entry name" value="CUB"/>
    <property type="match status" value="1"/>
</dbReference>
<dbReference type="InterPro" id="IPR000859">
    <property type="entry name" value="CUB_dom"/>
</dbReference>
<evidence type="ECO:0000256" key="3">
    <source>
        <dbReference type="ARBA" id="ARBA00023157"/>
    </source>
</evidence>
<keyword evidence="5" id="KW-0732">Signal</keyword>
<sequence length="348" mass="39112">MSRTLELLLHCWTLAALCVTFTAAGCGLAQPTWRLDGRCGHSFPLANGEPSTCDKRSERPCCSDFGYCGNSDSHCRCEDCVDYRAIFQGCVQRYSGLKGVIESQDYPSPYPANTECCYDIQRPDDSYCGVKLYFDHFDVEGSMEPFCQRDWLAAEYCVPEKGARMCGNLTGTVHEFLYQPGSSALRLSFRSDTYNLHSGFHIRYELLRSCRAPYADPMPTAIPGSGGALCYTKVTNRKGTINTPYFPNNYPNEVDCVYEFERNNSLVCGVRMRSRVFELQEPFTSPFGGACTDFFHCPGCGYLCGSVEYSWVARFQPDATAIKFHFHSDEADTSKGFMATFEQIYDCD</sequence>
<evidence type="ECO:0000256" key="5">
    <source>
        <dbReference type="SAM" id="SignalP"/>
    </source>
</evidence>
<evidence type="ECO:0000256" key="4">
    <source>
        <dbReference type="PROSITE-ProRule" id="PRU00059"/>
    </source>
</evidence>
<organism evidence="7 8">
    <name type="scientific">Amphibalanus amphitrite</name>
    <name type="common">Striped barnacle</name>
    <name type="synonym">Balanus amphitrite</name>
    <dbReference type="NCBI Taxonomy" id="1232801"/>
    <lineage>
        <taxon>Eukaryota</taxon>
        <taxon>Metazoa</taxon>
        <taxon>Ecdysozoa</taxon>
        <taxon>Arthropoda</taxon>
        <taxon>Crustacea</taxon>
        <taxon>Multicrustacea</taxon>
        <taxon>Cirripedia</taxon>
        <taxon>Thoracica</taxon>
        <taxon>Thoracicalcarea</taxon>
        <taxon>Balanomorpha</taxon>
        <taxon>Balanoidea</taxon>
        <taxon>Balanidae</taxon>
        <taxon>Amphibalaninae</taxon>
        <taxon>Amphibalanus</taxon>
    </lineage>
</organism>
<name>A0A6A4V8E2_AMPAM</name>
<dbReference type="InterPro" id="IPR036861">
    <property type="entry name" value="Endochitinase-like_sf"/>
</dbReference>
<reference evidence="7 8" key="1">
    <citation type="submission" date="2019-07" db="EMBL/GenBank/DDBJ databases">
        <title>Draft genome assembly of a fouling barnacle, Amphibalanus amphitrite (Darwin, 1854): The first reference genome for Thecostraca.</title>
        <authorList>
            <person name="Kim W."/>
        </authorList>
    </citation>
    <scope>NUCLEOTIDE SEQUENCE [LARGE SCALE GENOMIC DNA]</scope>
    <source>
        <strain evidence="7">SNU_AA5</strain>
        <tissue evidence="7">Soma without cirri and trophi</tissue>
    </source>
</reference>
<dbReference type="Pfam" id="PF00431">
    <property type="entry name" value="CUB"/>
    <property type="match status" value="2"/>
</dbReference>
<dbReference type="OrthoDB" id="6369184at2759"/>
<dbReference type="SMART" id="SM00042">
    <property type="entry name" value="CUB"/>
    <property type="match status" value="2"/>
</dbReference>
<dbReference type="EMBL" id="VIIS01001989">
    <property type="protein sequence ID" value="KAF0290004.1"/>
    <property type="molecule type" value="Genomic_DNA"/>
</dbReference>
<keyword evidence="2" id="KW-0677">Repeat</keyword>
<dbReference type="EMBL" id="VIIS01001989">
    <property type="protein sequence ID" value="KAF0290005.1"/>
    <property type="molecule type" value="Genomic_DNA"/>
</dbReference>
<dbReference type="SUPFAM" id="SSF49854">
    <property type="entry name" value="Spermadhesin, CUB domain"/>
    <property type="match status" value="2"/>
</dbReference>
<protein>
    <submittedName>
        <fullName evidence="7">Cubilin</fullName>
    </submittedName>
</protein>
<dbReference type="Gene3D" id="3.30.60.10">
    <property type="entry name" value="Endochitinase-like"/>
    <property type="match status" value="1"/>
</dbReference>
<gene>
    <name evidence="7" type="primary">Cubn_2</name>
    <name evidence="7" type="ORF">FJT64_011791</name>
</gene>
<evidence type="ECO:0000313" key="8">
    <source>
        <dbReference type="Proteomes" id="UP000440578"/>
    </source>
</evidence>
<evidence type="ECO:0000313" key="7">
    <source>
        <dbReference type="EMBL" id="KAF0290005.1"/>
    </source>
</evidence>
<dbReference type="PANTHER" id="PTHR24251">
    <property type="entry name" value="OVOCHYMASE-RELATED"/>
    <property type="match status" value="1"/>
</dbReference>
<keyword evidence="8" id="KW-1185">Reference proteome</keyword>
<feature type="domain" description="CUB" evidence="6">
    <location>
        <begin position="90"/>
        <end position="207"/>
    </location>
</feature>
<feature type="signal peptide" evidence="5">
    <location>
        <begin position="1"/>
        <end position="29"/>
    </location>
</feature>
<keyword evidence="1" id="KW-0147">Chitin-binding</keyword>
<comment type="caution">
    <text evidence="7">The sequence shown here is derived from an EMBL/GenBank/DDBJ whole genome shotgun (WGS) entry which is preliminary data.</text>
</comment>
<dbReference type="Gene3D" id="2.60.120.290">
    <property type="entry name" value="Spermadhesin, CUB domain"/>
    <property type="match status" value="2"/>
</dbReference>
<dbReference type="PROSITE" id="PS51257">
    <property type="entry name" value="PROKAR_LIPOPROTEIN"/>
    <property type="match status" value="1"/>
</dbReference>
<evidence type="ECO:0000256" key="2">
    <source>
        <dbReference type="ARBA" id="ARBA00022737"/>
    </source>
</evidence>
<dbReference type="PROSITE" id="PS01180">
    <property type="entry name" value="CUB"/>
    <property type="match status" value="2"/>
</dbReference>
<feature type="domain" description="CUB" evidence="6">
    <location>
        <begin position="230"/>
        <end position="344"/>
    </location>
</feature>
<feature type="chain" id="PRO_5036381584" evidence="5">
    <location>
        <begin position="30"/>
        <end position="348"/>
    </location>
</feature>
<dbReference type="GO" id="GO:0008061">
    <property type="term" value="F:chitin binding"/>
    <property type="evidence" value="ECO:0007669"/>
    <property type="project" value="UniProtKB-KW"/>
</dbReference>
<keyword evidence="3" id="KW-1015">Disulfide bond</keyword>
<accession>A0A6A4V8E2</accession>
<dbReference type="Proteomes" id="UP000440578">
    <property type="component" value="Unassembled WGS sequence"/>
</dbReference>
<evidence type="ECO:0000256" key="1">
    <source>
        <dbReference type="ARBA" id="ARBA00022669"/>
    </source>
</evidence>
<proteinExistence type="predicted"/>
<evidence type="ECO:0000259" key="6">
    <source>
        <dbReference type="PROSITE" id="PS01180"/>
    </source>
</evidence>
<dbReference type="PANTHER" id="PTHR24251:SF30">
    <property type="entry name" value="MEMBRANE FRIZZLED-RELATED PROTEIN"/>
    <property type="match status" value="1"/>
</dbReference>
<dbReference type="InterPro" id="IPR035914">
    <property type="entry name" value="Sperma_CUB_dom_sf"/>
</dbReference>
<dbReference type="SUPFAM" id="SSF57016">
    <property type="entry name" value="Plant lectins/antimicrobial peptides"/>
    <property type="match status" value="1"/>
</dbReference>
<comment type="caution">
    <text evidence="4">Lacks conserved residue(s) required for the propagation of feature annotation.</text>
</comment>